<dbReference type="EMBL" id="FQUP01000011">
    <property type="protein sequence ID" value="SHH00847.1"/>
    <property type="molecule type" value="Genomic_DNA"/>
</dbReference>
<dbReference type="SUPFAM" id="SSF54427">
    <property type="entry name" value="NTF2-like"/>
    <property type="match status" value="1"/>
</dbReference>
<keyword evidence="4" id="KW-1185">Reference proteome</keyword>
<reference evidence="3 4" key="1">
    <citation type="submission" date="2016-11" db="EMBL/GenBank/DDBJ databases">
        <authorList>
            <person name="Jaros S."/>
            <person name="Januszkiewicz K."/>
            <person name="Wedrychowicz H."/>
        </authorList>
    </citation>
    <scope>NUCLEOTIDE SEQUENCE [LARGE SCALE GENOMIC DNA]</scope>
    <source>
        <strain evidence="3 4">DSM 19436</strain>
    </source>
</reference>
<keyword evidence="3" id="KW-0413">Isomerase</keyword>
<feature type="domain" description="SnoaL-like" evidence="2">
    <location>
        <begin position="17"/>
        <end position="118"/>
    </location>
</feature>
<feature type="region of interest" description="Disordered" evidence="1">
    <location>
        <begin position="134"/>
        <end position="155"/>
    </location>
</feature>
<dbReference type="RefSeq" id="WP_244540369.1">
    <property type="nucleotide sequence ID" value="NZ_FQUP01000011.1"/>
</dbReference>
<evidence type="ECO:0000313" key="4">
    <source>
        <dbReference type="Proteomes" id="UP000184485"/>
    </source>
</evidence>
<organism evidence="3 4">
    <name type="scientific">Kaistia soli DSM 19436</name>
    <dbReference type="NCBI Taxonomy" id="1122133"/>
    <lineage>
        <taxon>Bacteria</taxon>
        <taxon>Pseudomonadati</taxon>
        <taxon>Pseudomonadota</taxon>
        <taxon>Alphaproteobacteria</taxon>
        <taxon>Hyphomicrobiales</taxon>
        <taxon>Kaistiaceae</taxon>
        <taxon>Kaistia</taxon>
    </lineage>
</organism>
<accession>A0A1M5PGL8</accession>
<evidence type="ECO:0000259" key="2">
    <source>
        <dbReference type="Pfam" id="PF12680"/>
    </source>
</evidence>
<sequence length="155" mass="17035">MIEDGFADEAALLTMLERQADAWKTGDFTLASKDWHPDGVLTAPGNRVPFAALAETIRRFHADFVDLEVTITNAFASADGKKLAFEWLWTVSRRRDGARSATPDAIIVDLADGKILEWREYFDTAAAVEDYHAKDDASGRAEVDTEDSASRGTAP</sequence>
<gene>
    <name evidence="3" type="ORF">SAMN02745157_0160</name>
</gene>
<protein>
    <submittedName>
        <fullName evidence="3">Ketosteroid isomerase-related protein</fullName>
    </submittedName>
</protein>
<feature type="compositionally biased region" description="Basic and acidic residues" evidence="1">
    <location>
        <begin position="134"/>
        <end position="143"/>
    </location>
</feature>
<dbReference type="AlphaFoldDB" id="A0A1M5PGL8"/>
<dbReference type="InterPro" id="IPR037401">
    <property type="entry name" value="SnoaL-like"/>
</dbReference>
<dbReference type="STRING" id="1122133.SAMN02745157_0160"/>
<dbReference type="InterPro" id="IPR032710">
    <property type="entry name" value="NTF2-like_dom_sf"/>
</dbReference>
<proteinExistence type="predicted"/>
<evidence type="ECO:0000256" key="1">
    <source>
        <dbReference type="SAM" id="MobiDB-lite"/>
    </source>
</evidence>
<dbReference type="Pfam" id="PF12680">
    <property type="entry name" value="SnoaL_2"/>
    <property type="match status" value="1"/>
</dbReference>
<dbReference type="Gene3D" id="3.10.450.50">
    <property type="match status" value="1"/>
</dbReference>
<evidence type="ECO:0000313" key="3">
    <source>
        <dbReference type="EMBL" id="SHH00847.1"/>
    </source>
</evidence>
<dbReference type="Proteomes" id="UP000184485">
    <property type="component" value="Unassembled WGS sequence"/>
</dbReference>
<name>A0A1M5PGL8_9HYPH</name>
<dbReference type="GO" id="GO:0016853">
    <property type="term" value="F:isomerase activity"/>
    <property type="evidence" value="ECO:0007669"/>
    <property type="project" value="UniProtKB-KW"/>
</dbReference>